<sequence>MAKKDELNLDVGTPPAKGGKMKLILIVVLAVLLGGGIAGGVLFFLMGGEPREVVEAGPAVLPPPIYKSLEPALVVNFQGPGRIRYVQVGVVMSARDPKVMDAVDAHMPVIRNNLIMLLSGKTYEELNTREGKEQAREEVLDTIRRVLEERTGEAGIEAVYFTSFVMQ</sequence>
<organism evidence="11 12">
    <name type="scientific">Thioalkalivibrio sulfidiphilus (strain HL-EbGR7)</name>
    <dbReference type="NCBI Taxonomy" id="396588"/>
    <lineage>
        <taxon>Bacteria</taxon>
        <taxon>Pseudomonadati</taxon>
        <taxon>Pseudomonadota</taxon>
        <taxon>Gammaproteobacteria</taxon>
        <taxon>Chromatiales</taxon>
        <taxon>Ectothiorhodospiraceae</taxon>
        <taxon>Thioalkalivibrio</taxon>
    </lineage>
</organism>
<keyword evidence="11" id="KW-0969">Cilium</keyword>
<comment type="similarity">
    <text evidence="3 10">Belongs to the FliL family.</text>
</comment>
<evidence type="ECO:0000256" key="9">
    <source>
        <dbReference type="ARBA" id="ARBA00023136"/>
    </source>
</evidence>
<name>B8GQZ2_THISH</name>
<dbReference type="GO" id="GO:0009425">
    <property type="term" value="C:bacterial-type flagellum basal body"/>
    <property type="evidence" value="ECO:0007669"/>
    <property type="project" value="InterPro"/>
</dbReference>
<dbReference type="HOGENOM" id="CLU_099018_4_0_6"/>
<evidence type="ECO:0000256" key="4">
    <source>
        <dbReference type="ARBA" id="ARBA00022475"/>
    </source>
</evidence>
<dbReference type="KEGG" id="tgr:Tgr7_1327"/>
<keyword evidence="10" id="KW-0997">Cell inner membrane</keyword>
<dbReference type="Proteomes" id="UP000002383">
    <property type="component" value="Chromosome"/>
</dbReference>
<evidence type="ECO:0000256" key="10">
    <source>
        <dbReference type="RuleBase" id="RU364125"/>
    </source>
</evidence>
<keyword evidence="6 10" id="KW-0812">Transmembrane</keyword>
<evidence type="ECO:0000256" key="8">
    <source>
        <dbReference type="ARBA" id="ARBA00022989"/>
    </source>
</evidence>
<protein>
    <recommendedName>
        <fullName evidence="10">Flagellar protein FliL</fullName>
    </recommendedName>
</protein>
<evidence type="ECO:0000256" key="3">
    <source>
        <dbReference type="ARBA" id="ARBA00008281"/>
    </source>
</evidence>
<accession>B8GQZ2</accession>
<dbReference type="GO" id="GO:0005886">
    <property type="term" value="C:plasma membrane"/>
    <property type="evidence" value="ECO:0007669"/>
    <property type="project" value="UniProtKB-SubCell"/>
</dbReference>
<evidence type="ECO:0000313" key="12">
    <source>
        <dbReference type="Proteomes" id="UP000002383"/>
    </source>
</evidence>
<dbReference type="GO" id="GO:0071978">
    <property type="term" value="P:bacterial-type flagellum-dependent swarming motility"/>
    <property type="evidence" value="ECO:0007669"/>
    <property type="project" value="TreeGrafter"/>
</dbReference>
<dbReference type="AlphaFoldDB" id="B8GQZ2"/>
<keyword evidence="4" id="KW-1003">Cell membrane</keyword>
<gene>
    <name evidence="11" type="ordered locus">Tgr7_1327</name>
</gene>
<keyword evidence="7 10" id="KW-0283">Flagellar rotation</keyword>
<evidence type="ECO:0000313" key="11">
    <source>
        <dbReference type="EMBL" id="ACL72412.1"/>
    </source>
</evidence>
<feature type="transmembrane region" description="Helical" evidence="10">
    <location>
        <begin position="23"/>
        <end position="45"/>
    </location>
</feature>
<evidence type="ECO:0000256" key="1">
    <source>
        <dbReference type="ARBA" id="ARBA00002254"/>
    </source>
</evidence>
<evidence type="ECO:0000256" key="5">
    <source>
        <dbReference type="ARBA" id="ARBA00022500"/>
    </source>
</evidence>
<keyword evidence="5 10" id="KW-0145">Chemotaxis</keyword>
<proteinExistence type="inferred from homology"/>
<dbReference type="InterPro" id="IPR005503">
    <property type="entry name" value="FliL"/>
</dbReference>
<reference evidence="11 12" key="1">
    <citation type="journal article" date="2011" name="Stand. Genomic Sci.">
        <title>Complete genome sequence of 'Thioalkalivibrio sulfidophilus' HL-EbGr7.</title>
        <authorList>
            <person name="Muyzer G."/>
            <person name="Sorokin D.Y."/>
            <person name="Mavromatis K."/>
            <person name="Lapidus A."/>
            <person name="Clum A."/>
            <person name="Ivanova N."/>
            <person name="Pati A."/>
            <person name="d'Haeseleer P."/>
            <person name="Woyke T."/>
            <person name="Kyrpides N.C."/>
        </authorList>
    </citation>
    <scope>NUCLEOTIDE SEQUENCE [LARGE SCALE GENOMIC DNA]</scope>
    <source>
        <strain evidence="11 12">HL-EbGR7</strain>
    </source>
</reference>
<dbReference type="OrthoDB" id="5616092at2"/>
<dbReference type="eggNOG" id="COG1580">
    <property type="taxonomic scope" value="Bacteria"/>
</dbReference>
<dbReference type="GO" id="GO:0006935">
    <property type="term" value="P:chemotaxis"/>
    <property type="evidence" value="ECO:0007669"/>
    <property type="project" value="UniProtKB-KW"/>
</dbReference>
<dbReference type="Pfam" id="PF03748">
    <property type="entry name" value="FliL"/>
    <property type="match status" value="1"/>
</dbReference>
<keyword evidence="9 10" id="KW-0472">Membrane</keyword>
<comment type="function">
    <text evidence="1 10">Controls the rotational direction of flagella during chemotaxis.</text>
</comment>
<evidence type="ECO:0000256" key="2">
    <source>
        <dbReference type="ARBA" id="ARBA00004162"/>
    </source>
</evidence>
<dbReference type="PANTHER" id="PTHR35091">
    <property type="entry name" value="FLAGELLAR PROTEIN FLIL"/>
    <property type="match status" value="1"/>
</dbReference>
<keyword evidence="11" id="KW-0966">Cell projection</keyword>
<evidence type="ECO:0000256" key="7">
    <source>
        <dbReference type="ARBA" id="ARBA00022779"/>
    </source>
</evidence>
<dbReference type="EMBL" id="CP001339">
    <property type="protein sequence ID" value="ACL72412.1"/>
    <property type="molecule type" value="Genomic_DNA"/>
</dbReference>
<keyword evidence="11" id="KW-0282">Flagellum</keyword>
<evidence type="ECO:0000256" key="6">
    <source>
        <dbReference type="ARBA" id="ARBA00022692"/>
    </source>
</evidence>
<dbReference type="PANTHER" id="PTHR35091:SF2">
    <property type="entry name" value="FLAGELLAR PROTEIN FLIL"/>
    <property type="match status" value="1"/>
</dbReference>
<dbReference type="RefSeq" id="WP_012637895.1">
    <property type="nucleotide sequence ID" value="NC_011901.1"/>
</dbReference>
<comment type="subcellular location">
    <subcellularLocation>
        <location evidence="10">Cell inner membrane</location>
    </subcellularLocation>
    <subcellularLocation>
        <location evidence="2">Cell membrane</location>
        <topology evidence="2">Single-pass membrane protein</topology>
    </subcellularLocation>
</comment>
<keyword evidence="12" id="KW-1185">Reference proteome</keyword>
<dbReference type="STRING" id="396588.Tgr7_1327"/>
<keyword evidence="8 10" id="KW-1133">Transmembrane helix</keyword>